<reference evidence="3" key="1">
    <citation type="submission" date="2023-06" db="EMBL/GenBank/DDBJ databases">
        <authorList>
            <person name="Kurt Z."/>
        </authorList>
    </citation>
    <scope>NUCLEOTIDE SEQUENCE</scope>
</reference>
<dbReference type="GO" id="GO:0016787">
    <property type="term" value="F:hydrolase activity"/>
    <property type="evidence" value="ECO:0007669"/>
    <property type="project" value="UniProtKB-KW"/>
</dbReference>
<proteinExistence type="predicted"/>
<sequence length="290" mass="32599">MIDIRQYILPLATFMLIVGPFMLFSKVYSARPKNLSPRAKESCKKAFSKKLVKVSKVERPVFHYQRDCFNQDHVYEFFAAQKGEKKLPVIIVPDVLGGATTDAVVRATLSFHLAHHDVYVPLHAGAQGTICTKFYPITDFSCIELLVKRIGKCLIYSVGSGYLKVDSFLTKSNESKNAQLVFNFCPVSDIVRENFKPEFIGTFAKRNESVFGSNDLTTPHSFEDLKSISDKVTKTVYSKEWKGEMMTVFGNKKLAEINESVVTVDGKHLDMPLKDGRDVGSVIAVEFFAK</sequence>
<keyword evidence="1" id="KW-1133">Transmembrane helix</keyword>
<gene>
    <name evidence="2" type="ORF">HINF_LOCUS3142</name>
    <name evidence="3" type="ORF">HINF_LOCUS3154</name>
    <name evidence="4" type="ORF">HINF_LOCUS33812</name>
    <name evidence="5" type="ORF">HINF_LOCUS33824</name>
</gene>
<dbReference type="Proteomes" id="UP001642409">
    <property type="component" value="Unassembled WGS sequence"/>
</dbReference>
<accession>A0AA86NAQ0</accession>
<keyword evidence="3" id="KW-0378">Hydrolase</keyword>
<name>A0AA86NAQ0_9EUKA</name>
<keyword evidence="1" id="KW-0812">Transmembrane</keyword>
<evidence type="ECO:0000313" key="6">
    <source>
        <dbReference type="Proteomes" id="UP001642409"/>
    </source>
</evidence>
<reference evidence="4 6" key="2">
    <citation type="submission" date="2024-07" db="EMBL/GenBank/DDBJ databases">
        <authorList>
            <person name="Akdeniz Z."/>
        </authorList>
    </citation>
    <scope>NUCLEOTIDE SEQUENCE [LARGE SCALE GENOMIC DNA]</scope>
</reference>
<evidence type="ECO:0000313" key="3">
    <source>
        <dbReference type="EMBL" id="CAI9915509.1"/>
    </source>
</evidence>
<protein>
    <submittedName>
        <fullName evidence="3">Alpha/beta hydrolase family protein</fullName>
    </submittedName>
    <submittedName>
        <fullName evidence="4">Alpha/beta_hydrolase family protein</fullName>
    </submittedName>
</protein>
<evidence type="ECO:0000256" key="1">
    <source>
        <dbReference type="SAM" id="Phobius"/>
    </source>
</evidence>
<organism evidence="3">
    <name type="scientific">Hexamita inflata</name>
    <dbReference type="NCBI Taxonomy" id="28002"/>
    <lineage>
        <taxon>Eukaryota</taxon>
        <taxon>Metamonada</taxon>
        <taxon>Diplomonadida</taxon>
        <taxon>Hexamitidae</taxon>
        <taxon>Hexamitinae</taxon>
        <taxon>Hexamita</taxon>
    </lineage>
</organism>
<feature type="transmembrane region" description="Helical" evidence="1">
    <location>
        <begin position="7"/>
        <end position="28"/>
    </location>
</feature>
<keyword evidence="6" id="KW-1185">Reference proteome</keyword>
<dbReference type="EMBL" id="CATOUU010000075">
    <property type="protein sequence ID" value="CAI9915509.1"/>
    <property type="molecule type" value="Genomic_DNA"/>
</dbReference>
<evidence type="ECO:0000313" key="2">
    <source>
        <dbReference type="EMBL" id="CAI9915497.1"/>
    </source>
</evidence>
<comment type="caution">
    <text evidence="3">The sequence shown here is derived from an EMBL/GenBank/DDBJ whole genome shotgun (WGS) entry which is preliminary data.</text>
</comment>
<evidence type="ECO:0000313" key="5">
    <source>
        <dbReference type="EMBL" id="CAL6031070.1"/>
    </source>
</evidence>
<dbReference type="EMBL" id="CAXDID020000119">
    <property type="protein sequence ID" value="CAL6031070.1"/>
    <property type="molecule type" value="Genomic_DNA"/>
</dbReference>
<dbReference type="AlphaFoldDB" id="A0AA86NAQ0"/>
<dbReference type="EMBL" id="CAXDID020000119">
    <property type="protein sequence ID" value="CAL6031046.1"/>
    <property type="molecule type" value="Genomic_DNA"/>
</dbReference>
<keyword evidence="1" id="KW-0472">Membrane</keyword>
<evidence type="ECO:0000313" key="4">
    <source>
        <dbReference type="EMBL" id="CAL6031046.1"/>
    </source>
</evidence>
<dbReference type="EMBL" id="CATOUU010000075">
    <property type="protein sequence ID" value="CAI9915497.1"/>
    <property type="molecule type" value="Genomic_DNA"/>
</dbReference>